<keyword evidence="6" id="KW-1185">Reference proteome</keyword>
<dbReference type="PROSITE" id="PS50125">
    <property type="entry name" value="GUANYLATE_CYCLASE_2"/>
    <property type="match status" value="1"/>
</dbReference>
<evidence type="ECO:0000313" key="6">
    <source>
        <dbReference type="Proteomes" id="UP000677413"/>
    </source>
</evidence>
<evidence type="ECO:0000256" key="3">
    <source>
        <dbReference type="SAM" id="MobiDB-lite"/>
    </source>
</evidence>
<dbReference type="RefSeq" id="WP_210888636.1">
    <property type="nucleotide sequence ID" value="NZ_JAGPYQ010000001.1"/>
</dbReference>
<dbReference type="SMART" id="SM00044">
    <property type="entry name" value="CYCc"/>
    <property type="match status" value="1"/>
</dbReference>
<dbReference type="Gene3D" id="1.25.40.10">
    <property type="entry name" value="Tetratricopeptide repeat domain"/>
    <property type="match status" value="1"/>
</dbReference>
<keyword evidence="1" id="KW-0547">Nucleotide-binding</keyword>
<dbReference type="CDD" id="cd07302">
    <property type="entry name" value="CHD"/>
    <property type="match status" value="1"/>
</dbReference>
<dbReference type="GO" id="GO:0004016">
    <property type="term" value="F:adenylate cyclase activity"/>
    <property type="evidence" value="ECO:0007669"/>
    <property type="project" value="UniProtKB-ARBA"/>
</dbReference>
<keyword evidence="2" id="KW-0067">ATP-binding</keyword>
<dbReference type="InterPro" id="IPR001054">
    <property type="entry name" value="A/G_cyclase"/>
</dbReference>
<dbReference type="InterPro" id="IPR029787">
    <property type="entry name" value="Nucleotide_cyclase"/>
</dbReference>
<dbReference type="PANTHER" id="PTHR16305">
    <property type="entry name" value="TESTICULAR SOLUBLE ADENYLYL CYCLASE"/>
    <property type="match status" value="1"/>
</dbReference>
<evidence type="ECO:0000259" key="4">
    <source>
        <dbReference type="PROSITE" id="PS50125"/>
    </source>
</evidence>
<dbReference type="GO" id="GO:0009190">
    <property type="term" value="P:cyclic nucleotide biosynthetic process"/>
    <property type="evidence" value="ECO:0007669"/>
    <property type="project" value="InterPro"/>
</dbReference>
<feature type="compositionally biased region" description="Low complexity" evidence="3">
    <location>
        <begin position="1049"/>
        <end position="1067"/>
    </location>
</feature>
<protein>
    <submittedName>
        <fullName evidence="5">AAA family ATPase</fullName>
    </submittedName>
</protein>
<feature type="domain" description="Guanylate cyclase" evidence="4">
    <location>
        <begin position="42"/>
        <end position="173"/>
    </location>
</feature>
<dbReference type="Gene3D" id="3.40.50.300">
    <property type="entry name" value="P-loop containing nucleotide triphosphate hydrolases"/>
    <property type="match status" value="1"/>
</dbReference>
<feature type="compositionally biased region" description="Basic and acidic residues" evidence="3">
    <location>
        <begin position="655"/>
        <end position="671"/>
    </location>
</feature>
<evidence type="ECO:0000313" key="5">
    <source>
        <dbReference type="EMBL" id="MBQ0852511.1"/>
    </source>
</evidence>
<dbReference type="SUPFAM" id="SSF48452">
    <property type="entry name" value="TPR-like"/>
    <property type="match status" value="1"/>
</dbReference>
<feature type="region of interest" description="Disordered" evidence="3">
    <location>
        <begin position="643"/>
        <end position="671"/>
    </location>
</feature>
<organism evidence="5 6">
    <name type="scientific">Streptomyces liliiviolaceus</name>
    <dbReference type="NCBI Taxonomy" id="2823109"/>
    <lineage>
        <taxon>Bacteria</taxon>
        <taxon>Bacillati</taxon>
        <taxon>Actinomycetota</taxon>
        <taxon>Actinomycetes</taxon>
        <taxon>Kitasatosporales</taxon>
        <taxon>Streptomycetaceae</taxon>
        <taxon>Streptomyces</taxon>
    </lineage>
</organism>
<feature type="region of interest" description="Disordered" evidence="3">
    <location>
        <begin position="1154"/>
        <end position="1185"/>
    </location>
</feature>
<accession>A0A940XYQ0</accession>
<dbReference type="PANTHER" id="PTHR16305:SF28">
    <property type="entry name" value="GUANYLATE CYCLASE DOMAIN-CONTAINING PROTEIN"/>
    <property type="match status" value="1"/>
</dbReference>
<dbReference type="InterPro" id="IPR027417">
    <property type="entry name" value="P-loop_NTPase"/>
</dbReference>
<dbReference type="AlphaFoldDB" id="A0A940XYQ0"/>
<feature type="compositionally biased region" description="Low complexity" evidence="3">
    <location>
        <begin position="1154"/>
        <end position="1165"/>
    </location>
</feature>
<evidence type="ECO:0000256" key="1">
    <source>
        <dbReference type="ARBA" id="ARBA00022741"/>
    </source>
</evidence>
<dbReference type="Pfam" id="PF00211">
    <property type="entry name" value="Guanylate_cyc"/>
    <property type="match status" value="1"/>
</dbReference>
<dbReference type="SUPFAM" id="SSF55073">
    <property type="entry name" value="Nucleotide cyclase"/>
    <property type="match status" value="1"/>
</dbReference>
<sequence>MRCAACDHAMPSGARFCPSCGVPVGRAGTAATAPAEERKIVTVVFCDLVGSTALSGVLDPETLRTVVLRYFDRMRAPLEECGGTVEKFIGDAVMAVFGVPVTHEDDARRALSAALAMLDAVHDLNENELHPTLGIRLAVRIGVNTGPAVTSTDVSTRQALVSGETVNVAARLEQHAAEGEVLIGPETRRAAGPSARSEPVGPLRLKGKTAPVTAYRLLAVAEDDPRLSRRFDVPLVGRTAELGVLREALRDVTGRYDAPNVLVVHGEAGMGKTRLVHEWLRDTGPACAQGSGRCRPYGEHGSLAPLADAVREVLRHFPDLRDPAGAEGDTDERDEIRQALALLAGGLLEDGTPNPSVDDTCAAAGDLLAALARRRPVVLVVDDCQWASDVLLDVLGTLAGDLTASPVLFVCLARPDLLDRRSDWASTGRATRSLPLPGLTADEAATVAETLMEVGAHGFGAAVAEDTAAGSGVPAHVLEAAGGNPLHLEHLVAAVVEHGSGYRARGADGLPTTLQALLGARIGALGRAEGTTLDLAAVVGREFTAADVAALAERDQDGVPADVLAGAPAGGDAVPSLRGGVEAALVRLRGHRLVDTADVPDAPDGSGRETPVLRFSSGLLHEVTYHSMAKRARAERHEHLAAQLAARSPDAVVSGEDRTEDRATEGRTTQDRTVEAGAAMAGHLEHAHRYRAELGITGPRTEALRRAAAHCLVESGTRALARSDLAWADGLLRRALALARDGEPDRIAATRGLGEVCLATGRTDEGCSLLRDVLTAPAPHTVESAYAVESAYTVETAHARLALSVVSADLAGGTPGEVAQRTMEVFERAGDELGQARAAVRLAQERQFEGRHEAADLLLSRGLEHARRSGAEPERALALGAMGISLWRGPEPVPGATARARKLLAEHGEQRPTVRLTLNCPLAVLYALGERWQDAHTCLTRVRRLVDGLGYAEGAVVLPLFHATVEALAGDEWHALELLDEGTAAAHALRADGLLAALHRESARLLLDAGRVDEAVARLTATTGPEGPDGPDGPDSPDSPGGPGGLDGPGAASPDPVSPASASPARSDAADLDGLLARIAVAEGRPADAVALSERAVRHAVGTDSPVVRAIAWLDRSEVVRRTGRAAQARAAAERAVACFESKGHLPGARRAAAARAALDTAPARTGGGSRPGTAPLPDRTPKGP</sequence>
<reference evidence="5 6" key="1">
    <citation type="submission" date="2021-04" db="EMBL/GenBank/DDBJ databases">
        <authorList>
            <person name="Tang X."/>
            <person name="Zhou X."/>
            <person name="Chen X."/>
            <person name="Cernava T."/>
            <person name="Zhang C."/>
        </authorList>
    </citation>
    <scope>NUCLEOTIDE SEQUENCE [LARGE SCALE GENOMIC DNA]</scope>
    <source>
        <strain evidence="5 6">BH-SS-21</strain>
    </source>
</reference>
<dbReference type="EMBL" id="JAGPYQ010000001">
    <property type="protein sequence ID" value="MBQ0852511.1"/>
    <property type="molecule type" value="Genomic_DNA"/>
</dbReference>
<name>A0A940XYQ0_9ACTN</name>
<evidence type="ECO:0000256" key="2">
    <source>
        <dbReference type="ARBA" id="ARBA00022840"/>
    </source>
</evidence>
<comment type="caution">
    <text evidence="5">The sequence shown here is derived from an EMBL/GenBank/DDBJ whole genome shotgun (WGS) entry which is preliminary data.</text>
</comment>
<dbReference type="Gene3D" id="3.30.70.1230">
    <property type="entry name" value="Nucleotide cyclase"/>
    <property type="match status" value="1"/>
</dbReference>
<proteinExistence type="predicted"/>
<dbReference type="SUPFAM" id="SSF52540">
    <property type="entry name" value="P-loop containing nucleoside triphosphate hydrolases"/>
    <property type="match status" value="1"/>
</dbReference>
<gene>
    <name evidence="5" type="ORF">J8N05_30570</name>
</gene>
<dbReference type="InterPro" id="IPR011990">
    <property type="entry name" value="TPR-like_helical_dom_sf"/>
</dbReference>
<dbReference type="InterPro" id="IPR041664">
    <property type="entry name" value="AAA_16"/>
</dbReference>
<dbReference type="GO" id="GO:0005524">
    <property type="term" value="F:ATP binding"/>
    <property type="evidence" value="ECO:0007669"/>
    <property type="project" value="UniProtKB-KW"/>
</dbReference>
<dbReference type="GO" id="GO:0005737">
    <property type="term" value="C:cytoplasm"/>
    <property type="evidence" value="ECO:0007669"/>
    <property type="project" value="TreeGrafter"/>
</dbReference>
<dbReference type="Pfam" id="PF13191">
    <property type="entry name" value="AAA_16"/>
    <property type="match status" value="1"/>
</dbReference>
<dbReference type="GO" id="GO:0035556">
    <property type="term" value="P:intracellular signal transduction"/>
    <property type="evidence" value="ECO:0007669"/>
    <property type="project" value="InterPro"/>
</dbReference>
<dbReference type="Proteomes" id="UP000677413">
    <property type="component" value="Unassembled WGS sequence"/>
</dbReference>
<feature type="region of interest" description="Disordered" evidence="3">
    <location>
        <begin position="1021"/>
        <end position="1068"/>
    </location>
</feature>